<dbReference type="AlphaFoldDB" id="A0A9D1JE50"/>
<feature type="domain" description="Cytidyltransferase-like" evidence="5">
    <location>
        <begin position="13"/>
        <end position="101"/>
    </location>
</feature>
<dbReference type="SUPFAM" id="SSF52374">
    <property type="entry name" value="Nucleotidylyl transferase"/>
    <property type="match status" value="1"/>
</dbReference>
<accession>A0A9D1JE50</accession>
<organism evidence="6 7">
    <name type="scientific">Candidatus Fimimorpha faecalis</name>
    <dbReference type="NCBI Taxonomy" id="2840824"/>
    <lineage>
        <taxon>Bacteria</taxon>
        <taxon>Bacillati</taxon>
        <taxon>Bacillota</taxon>
        <taxon>Clostridia</taxon>
        <taxon>Eubacteriales</taxon>
        <taxon>Candidatus Fimimorpha</taxon>
    </lineage>
</organism>
<dbReference type="GO" id="GO:0016779">
    <property type="term" value="F:nucleotidyltransferase activity"/>
    <property type="evidence" value="ECO:0007669"/>
    <property type="project" value="UniProtKB-KW"/>
</dbReference>
<dbReference type="Gene3D" id="3.20.20.60">
    <property type="entry name" value="Phosphoenolpyruvate-binding domains"/>
    <property type="match status" value="1"/>
</dbReference>
<dbReference type="NCBIfam" id="TIGR02320">
    <property type="entry name" value="PEP_mutase"/>
    <property type="match status" value="1"/>
</dbReference>
<reference evidence="6" key="2">
    <citation type="journal article" date="2021" name="PeerJ">
        <title>Extensive microbial diversity within the chicken gut microbiome revealed by metagenomics and culture.</title>
        <authorList>
            <person name="Gilroy R."/>
            <person name="Ravi A."/>
            <person name="Getino M."/>
            <person name="Pursley I."/>
            <person name="Horton D.L."/>
            <person name="Alikhan N.F."/>
            <person name="Baker D."/>
            <person name="Gharbi K."/>
            <person name="Hall N."/>
            <person name="Watson M."/>
            <person name="Adriaenssens E.M."/>
            <person name="Foster-Nyarko E."/>
            <person name="Jarju S."/>
            <person name="Secka A."/>
            <person name="Antonio M."/>
            <person name="Oren A."/>
            <person name="Chaudhuri R.R."/>
            <person name="La Ragione R."/>
            <person name="Hildebrand F."/>
            <person name="Pallen M.J."/>
        </authorList>
    </citation>
    <scope>NUCLEOTIDE SEQUENCE</scope>
    <source>
        <strain evidence="6">ChiW13-3771</strain>
    </source>
</reference>
<dbReference type="Gene3D" id="3.40.50.620">
    <property type="entry name" value="HUPs"/>
    <property type="match status" value="1"/>
</dbReference>
<dbReference type="InterPro" id="IPR012698">
    <property type="entry name" value="PEnolPyrv_PMutase_core"/>
</dbReference>
<evidence type="ECO:0000256" key="2">
    <source>
        <dbReference type="ARBA" id="ARBA00022695"/>
    </source>
</evidence>
<name>A0A9D1JE50_9FIRM</name>
<evidence type="ECO:0000256" key="1">
    <source>
        <dbReference type="ARBA" id="ARBA00022679"/>
    </source>
</evidence>
<reference evidence="6" key="1">
    <citation type="submission" date="2020-10" db="EMBL/GenBank/DDBJ databases">
        <authorList>
            <person name="Gilroy R."/>
        </authorList>
    </citation>
    <scope>NUCLEOTIDE SEQUENCE</scope>
    <source>
        <strain evidence="6">ChiW13-3771</strain>
    </source>
</reference>
<dbReference type="InterPro" id="IPR040442">
    <property type="entry name" value="Pyrv_kinase-like_dom_sf"/>
</dbReference>
<evidence type="ECO:0000313" key="7">
    <source>
        <dbReference type="Proteomes" id="UP000824201"/>
    </source>
</evidence>
<proteinExistence type="predicted"/>
<dbReference type="Pfam" id="PF01467">
    <property type="entry name" value="CTP_transf_like"/>
    <property type="match status" value="1"/>
</dbReference>
<keyword evidence="1" id="KW-0808">Transferase</keyword>
<dbReference type="PANTHER" id="PTHR43793">
    <property type="entry name" value="FAD SYNTHASE"/>
    <property type="match status" value="1"/>
</dbReference>
<evidence type="ECO:0000259" key="5">
    <source>
        <dbReference type="Pfam" id="PF01467"/>
    </source>
</evidence>
<dbReference type="InterPro" id="IPR039556">
    <property type="entry name" value="ICL/PEPM"/>
</dbReference>
<dbReference type="InterPro" id="IPR050385">
    <property type="entry name" value="Archaeal_FAD_synthase"/>
</dbReference>
<comment type="caution">
    <text evidence="6">The sequence shown here is derived from an EMBL/GenBank/DDBJ whole genome shotgun (WGS) entry which is preliminary data.</text>
</comment>
<dbReference type="InterPro" id="IPR014729">
    <property type="entry name" value="Rossmann-like_a/b/a_fold"/>
</dbReference>
<dbReference type="Proteomes" id="UP000824201">
    <property type="component" value="Unassembled WGS sequence"/>
</dbReference>
<dbReference type="Pfam" id="PF13714">
    <property type="entry name" value="PEP_mutase"/>
    <property type="match status" value="1"/>
</dbReference>
<dbReference type="CDD" id="cd02170">
    <property type="entry name" value="cytidylyltransferase"/>
    <property type="match status" value="1"/>
</dbReference>
<dbReference type="CDD" id="cd00377">
    <property type="entry name" value="ICL_PEPM"/>
    <property type="match status" value="1"/>
</dbReference>
<keyword evidence="2" id="KW-0548">Nucleotidyltransferase</keyword>
<dbReference type="PANTHER" id="PTHR43793:SF1">
    <property type="entry name" value="FAD SYNTHASE"/>
    <property type="match status" value="1"/>
</dbReference>
<keyword evidence="3 6" id="KW-0413">Isomerase</keyword>
<dbReference type="EMBL" id="DVHN01000185">
    <property type="protein sequence ID" value="HIR89848.1"/>
    <property type="molecule type" value="Genomic_DNA"/>
</dbReference>
<dbReference type="GO" id="GO:0050188">
    <property type="term" value="F:phosphoenolpyruvate mutase activity"/>
    <property type="evidence" value="ECO:0007669"/>
    <property type="project" value="UniProtKB-EC"/>
</dbReference>
<evidence type="ECO:0000313" key="6">
    <source>
        <dbReference type="EMBL" id="HIR89848.1"/>
    </source>
</evidence>
<dbReference type="NCBIfam" id="TIGR00125">
    <property type="entry name" value="cyt_tran_rel"/>
    <property type="match status" value="1"/>
</dbReference>
<dbReference type="SUPFAM" id="SSF51621">
    <property type="entry name" value="Phosphoenolpyruvate/pyruvate domain"/>
    <property type="match status" value="1"/>
</dbReference>
<evidence type="ECO:0000256" key="4">
    <source>
        <dbReference type="ARBA" id="ARBA00024063"/>
    </source>
</evidence>
<protein>
    <recommendedName>
        <fullName evidence="4">phosphoenolpyruvate mutase</fullName>
        <ecNumber evidence="4">5.4.2.9</ecNumber>
    </recommendedName>
</protein>
<gene>
    <name evidence="6" type="primary">aepX</name>
    <name evidence="6" type="ORF">IAC96_12960</name>
</gene>
<sequence length="431" mass="48293">MQEKKVYVAMCGDIIHYGHINIINEAAKLGEVIVGLHTDKVVASLMRLPVLTYEERKKVIENIKGVSQVIPQDTYDQVPNLCKIKPDYVVHGTDWCHGPDKYLRDRAEEAVKEWGGKIVDIPYTEGVSLDKLNDLILRMGTTDVRRAALRRMIAIRKHLTVLEAHNGLTGLIVEKTAIQKEGHKREFDAMWISSLCDSTAKGKPDIELVDVTSRLNTINEIMEVTTKPIIVDGDTGGKIEHFTYTVKSLERVGVSAIIIEDKVGLKKNSLFGTNAKQTQDTIEGFCEKIRAGKAAQMTDDFMIIARIESLILKQGMEDALTRAKAYIEAGADGIMIHSIDKTGAEIFEFCEKFNQFPNRVPLVVVPTAYNQIYEQQLFDAGVNIVIHANHLIRSGYKAMQACALNILENERSYDCNDMCLSIKEILTLIDE</sequence>
<dbReference type="EC" id="5.4.2.9" evidence="4"/>
<dbReference type="InterPro" id="IPR015813">
    <property type="entry name" value="Pyrv/PenolPyrv_kinase-like_dom"/>
</dbReference>
<evidence type="ECO:0000256" key="3">
    <source>
        <dbReference type="ARBA" id="ARBA00023235"/>
    </source>
</evidence>
<dbReference type="InterPro" id="IPR004821">
    <property type="entry name" value="Cyt_trans-like"/>
</dbReference>